<feature type="region of interest" description="Disordered" evidence="1">
    <location>
        <begin position="53"/>
        <end position="72"/>
    </location>
</feature>
<proteinExistence type="predicted"/>
<reference evidence="2 3" key="1">
    <citation type="submission" date="2024-07" db="EMBL/GenBank/DDBJ databases">
        <title>Section-level genome sequencing and comparative genomics of Aspergillus sections Usti and Cavernicolus.</title>
        <authorList>
            <consortium name="Lawrence Berkeley National Laboratory"/>
            <person name="Nybo J.L."/>
            <person name="Vesth T.C."/>
            <person name="Theobald S."/>
            <person name="Frisvad J.C."/>
            <person name="Larsen T.O."/>
            <person name="Kjaerboelling I."/>
            <person name="Rothschild-Mancinelli K."/>
            <person name="Lyhne E.K."/>
            <person name="Kogle M.E."/>
            <person name="Barry K."/>
            <person name="Clum A."/>
            <person name="Na H."/>
            <person name="Ledsgaard L."/>
            <person name="Lin J."/>
            <person name="Lipzen A."/>
            <person name="Kuo A."/>
            <person name="Riley R."/>
            <person name="Mondo S."/>
            <person name="Labutti K."/>
            <person name="Haridas S."/>
            <person name="Pangalinan J."/>
            <person name="Salamov A.A."/>
            <person name="Simmons B.A."/>
            <person name="Magnuson J.K."/>
            <person name="Chen J."/>
            <person name="Drula E."/>
            <person name="Henrissat B."/>
            <person name="Wiebenga A."/>
            <person name="Lubbers R.J."/>
            <person name="Gomes A.C."/>
            <person name="Makela M.R."/>
            <person name="Stajich J."/>
            <person name="Grigoriev I.V."/>
            <person name="Mortensen U.H."/>
            <person name="De Vries R.P."/>
            <person name="Baker S.E."/>
            <person name="Andersen M.R."/>
        </authorList>
    </citation>
    <scope>NUCLEOTIDE SEQUENCE [LARGE SCALE GENOMIC DNA]</scope>
    <source>
        <strain evidence="2 3">CBS 588.65</strain>
    </source>
</reference>
<organism evidence="2 3">
    <name type="scientific">Aspergillus granulosus</name>
    <dbReference type="NCBI Taxonomy" id="176169"/>
    <lineage>
        <taxon>Eukaryota</taxon>
        <taxon>Fungi</taxon>
        <taxon>Dikarya</taxon>
        <taxon>Ascomycota</taxon>
        <taxon>Pezizomycotina</taxon>
        <taxon>Eurotiomycetes</taxon>
        <taxon>Eurotiomycetidae</taxon>
        <taxon>Eurotiales</taxon>
        <taxon>Aspergillaceae</taxon>
        <taxon>Aspergillus</taxon>
        <taxon>Aspergillus subgen. Nidulantes</taxon>
    </lineage>
</organism>
<evidence type="ECO:0000256" key="1">
    <source>
        <dbReference type="SAM" id="MobiDB-lite"/>
    </source>
</evidence>
<accession>A0ABR4HEF0</accession>
<gene>
    <name evidence="2" type="ORF">BJX63DRAFT_431723</name>
</gene>
<sequence>MPASTCGLKHFEWNDTPTDRISKLADHSAYITGNNITPRDPHRPPRLVLRQRPPARAKHPNGPLVNQRPPVDATTVTRPSLLTKEGISDVVVSVQILAPELEPIFTSELRSHTFDSLQRREVPFDWQHFPKVKHACMTRGNKKKLGERATLERRKKAVVAQIAAETKF</sequence>
<comment type="caution">
    <text evidence="2">The sequence shown here is derived from an EMBL/GenBank/DDBJ whole genome shotgun (WGS) entry which is preliminary data.</text>
</comment>
<dbReference type="EMBL" id="JBFXLT010000037">
    <property type="protein sequence ID" value="KAL2813864.1"/>
    <property type="molecule type" value="Genomic_DNA"/>
</dbReference>
<evidence type="ECO:0000313" key="2">
    <source>
        <dbReference type="EMBL" id="KAL2813864.1"/>
    </source>
</evidence>
<protein>
    <submittedName>
        <fullName evidence="2">Uncharacterized protein</fullName>
    </submittedName>
</protein>
<name>A0ABR4HEF0_9EURO</name>
<evidence type="ECO:0000313" key="3">
    <source>
        <dbReference type="Proteomes" id="UP001610334"/>
    </source>
</evidence>
<keyword evidence="3" id="KW-1185">Reference proteome</keyword>
<dbReference type="Proteomes" id="UP001610334">
    <property type="component" value="Unassembled WGS sequence"/>
</dbReference>